<proteinExistence type="predicted"/>
<feature type="domain" description="Glyoxalase/fosfomycin resistance/dioxygenase" evidence="1">
    <location>
        <begin position="10"/>
        <end position="122"/>
    </location>
</feature>
<organism evidence="2 3">
    <name type="scientific">Cytobacillus spartinae</name>
    <dbReference type="NCBI Taxonomy" id="3299023"/>
    <lineage>
        <taxon>Bacteria</taxon>
        <taxon>Bacillati</taxon>
        <taxon>Bacillota</taxon>
        <taxon>Bacilli</taxon>
        <taxon>Bacillales</taxon>
        <taxon>Bacillaceae</taxon>
        <taxon>Cytobacillus</taxon>
    </lineage>
</organism>
<sequence>MTIRLLRVGTTYIPVQNVQESVDWYCNKLQAVLNYQDEDKAIIDLANQSFFLVKAKEGEKANFEDQFGKERFSQTFEVNGIQALEKLHQDLIHLDVKVGEIEDRGHAGNNFVFYDCNGNAFDVWSELSPKFKAFLNI</sequence>
<dbReference type="EMBL" id="JBIACK010000001">
    <property type="protein sequence ID" value="MFE8699605.1"/>
    <property type="molecule type" value="Genomic_DNA"/>
</dbReference>
<accession>A0ABW6K8J7</accession>
<dbReference type="Gene3D" id="3.10.180.10">
    <property type="entry name" value="2,3-Dihydroxybiphenyl 1,2-Dioxygenase, domain 1"/>
    <property type="match status" value="1"/>
</dbReference>
<evidence type="ECO:0000313" key="2">
    <source>
        <dbReference type="EMBL" id="MFE8699605.1"/>
    </source>
</evidence>
<dbReference type="InterPro" id="IPR029068">
    <property type="entry name" value="Glyas_Bleomycin-R_OHBP_Dase"/>
</dbReference>
<keyword evidence="3" id="KW-1185">Reference proteome</keyword>
<evidence type="ECO:0000259" key="1">
    <source>
        <dbReference type="Pfam" id="PF00903"/>
    </source>
</evidence>
<dbReference type="InterPro" id="IPR004360">
    <property type="entry name" value="Glyas_Fos-R_dOase_dom"/>
</dbReference>
<evidence type="ECO:0000313" key="3">
    <source>
        <dbReference type="Proteomes" id="UP001601059"/>
    </source>
</evidence>
<name>A0ABW6K8J7_9BACI</name>
<reference evidence="2 3" key="1">
    <citation type="submission" date="2024-08" db="EMBL/GenBank/DDBJ databases">
        <title>Two novel Cytobacillus novel species.</title>
        <authorList>
            <person name="Liu G."/>
        </authorList>
    </citation>
    <scope>NUCLEOTIDE SEQUENCE [LARGE SCALE GENOMIC DNA]</scope>
    <source>
        <strain evidence="2 3">FJAT-54145</strain>
    </source>
</reference>
<comment type="caution">
    <text evidence="2">The sequence shown here is derived from an EMBL/GenBank/DDBJ whole genome shotgun (WGS) entry which is preliminary data.</text>
</comment>
<protein>
    <submittedName>
        <fullName evidence="2">VOC family protein</fullName>
    </submittedName>
</protein>
<gene>
    <name evidence="2" type="ORF">ACFYKX_03090</name>
</gene>
<dbReference type="Pfam" id="PF00903">
    <property type="entry name" value="Glyoxalase"/>
    <property type="match status" value="1"/>
</dbReference>
<dbReference type="CDD" id="cd06587">
    <property type="entry name" value="VOC"/>
    <property type="match status" value="1"/>
</dbReference>
<dbReference type="SUPFAM" id="SSF54593">
    <property type="entry name" value="Glyoxalase/Bleomycin resistance protein/Dihydroxybiphenyl dioxygenase"/>
    <property type="match status" value="1"/>
</dbReference>
<dbReference type="Proteomes" id="UP001601059">
    <property type="component" value="Unassembled WGS sequence"/>
</dbReference>
<dbReference type="RefSeq" id="WP_389357941.1">
    <property type="nucleotide sequence ID" value="NZ_JBIACK010000001.1"/>
</dbReference>